<dbReference type="KEGG" id="cck:Ccar_05510"/>
<keyword evidence="5" id="KW-0479">Metal-binding</keyword>
<dbReference type="OrthoDB" id="9813995at2"/>
<gene>
    <name evidence="9" type="ORF">CcarbDRAFT_5261</name>
</gene>
<dbReference type="InterPro" id="IPR050157">
    <property type="entry name" value="PSI_iron-sulfur_center"/>
</dbReference>
<dbReference type="NCBIfam" id="NF038196">
    <property type="entry name" value="ferrodoxin_EFR1"/>
    <property type="match status" value="1"/>
</dbReference>
<keyword evidence="10" id="KW-1185">Reference proteome</keyword>
<evidence type="ECO:0000259" key="8">
    <source>
        <dbReference type="PROSITE" id="PS51379"/>
    </source>
</evidence>
<feature type="domain" description="4Fe-4S ferredoxin-type" evidence="8">
    <location>
        <begin position="219"/>
        <end position="242"/>
    </location>
</feature>
<dbReference type="GO" id="GO:0051539">
    <property type="term" value="F:4 iron, 4 sulfur cluster binding"/>
    <property type="evidence" value="ECO:0007669"/>
    <property type="project" value="UniProtKB-KW"/>
</dbReference>
<dbReference type="InterPro" id="IPR017900">
    <property type="entry name" value="4Fe4S_Fe_S_CS"/>
</dbReference>
<dbReference type="STRING" id="536227.Ccar_05510"/>
<evidence type="ECO:0000256" key="7">
    <source>
        <dbReference type="ARBA" id="ARBA00023014"/>
    </source>
</evidence>
<dbReference type="Gene3D" id="3.30.70.20">
    <property type="match status" value="1"/>
</dbReference>
<sequence>MNKKTIIFYFSQSGNSLYVAKKLVEIIENTKLVSIPEAIYNNQYKYYNYERVGFIIPLYFMSMPNMVKEFISKLEISKDSYIFSIVTRAITKGRIFHDIDILLNKKNIKINYGEYITFPDSYIKWAEAPKEKTILKVFQKAEKHIDLIANNVLKEQVYRESEGFILKSISSVVYTIWKSKLKSISKSFKVNNFCIGCGICEETCPAANIKLENSIPIWSNKCEDCMACVQHCPKKAIYFNSRTINKKRYINPNIKLEELLSKKRIK</sequence>
<proteinExistence type="predicted"/>
<evidence type="ECO:0000256" key="6">
    <source>
        <dbReference type="ARBA" id="ARBA00023004"/>
    </source>
</evidence>
<accession>C6Q2J3</accession>
<evidence type="ECO:0000256" key="1">
    <source>
        <dbReference type="ARBA" id="ARBA00001966"/>
    </source>
</evidence>
<evidence type="ECO:0000256" key="2">
    <source>
        <dbReference type="ARBA" id="ARBA00003532"/>
    </source>
</evidence>
<dbReference type="eggNOG" id="COG1149">
    <property type="taxonomic scope" value="Bacteria"/>
</dbReference>
<dbReference type="Proteomes" id="UP000004198">
    <property type="component" value="Unassembled WGS sequence"/>
</dbReference>
<evidence type="ECO:0000313" key="9">
    <source>
        <dbReference type="EMBL" id="EET84284.1"/>
    </source>
</evidence>
<dbReference type="SUPFAM" id="SSF54862">
    <property type="entry name" value="4Fe-4S ferredoxins"/>
    <property type="match status" value="1"/>
</dbReference>
<comment type="caution">
    <text evidence="9">The sequence shown here is derived from an EMBL/GenBank/DDBJ whole genome shotgun (WGS) entry which is preliminary data.</text>
</comment>
<comment type="cofactor">
    <cofactor evidence="1">
        <name>[4Fe-4S] cluster</name>
        <dbReference type="ChEBI" id="CHEBI:49883"/>
    </cofactor>
</comment>
<dbReference type="GO" id="GO:0046872">
    <property type="term" value="F:metal ion binding"/>
    <property type="evidence" value="ECO:0007669"/>
    <property type="project" value="UniProtKB-KW"/>
</dbReference>
<dbReference type="PROSITE" id="PS51379">
    <property type="entry name" value="4FE4S_FER_2"/>
    <property type="match status" value="2"/>
</dbReference>
<dbReference type="PANTHER" id="PTHR24960:SF79">
    <property type="entry name" value="PHOTOSYSTEM I IRON-SULFUR CENTER"/>
    <property type="match status" value="1"/>
</dbReference>
<keyword evidence="4" id="KW-0004">4Fe-4S</keyword>
<name>C6Q2J3_9CLOT</name>
<comment type="function">
    <text evidence="2">Ferredoxins are iron-sulfur proteins that transfer electrons in a wide variety of metabolic reactions.</text>
</comment>
<keyword evidence="7" id="KW-0411">Iron-sulfur</keyword>
<feature type="domain" description="4Fe-4S ferredoxin-type" evidence="8">
    <location>
        <begin position="186"/>
        <end position="214"/>
    </location>
</feature>
<dbReference type="InterPro" id="IPR017896">
    <property type="entry name" value="4Fe4S_Fe-S-bd"/>
</dbReference>
<dbReference type="PROSITE" id="PS00198">
    <property type="entry name" value="4FE4S_FER_1"/>
    <property type="match status" value="2"/>
</dbReference>
<protein>
    <recommendedName>
        <fullName evidence="3">Ferredoxin</fullName>
    </recommendedName>
</protein>
<dbReference type="PANTHER" id="PTHR24960">
    <property type="entry name" value="PHOTOSYSTEM I IRON-SULFUR CENTER-RELATED"/>
    <property type="match status" value="1"/>
</dbReference>
<keyword evidence="6" id="KW-0408">Iron</keyword>
<dbReference type="EMBL" id="ACVI01000182">
    <property type="protein sequence ID" value="EET84284.1"/>
    <property type="molecule type" value="Genomic_DNA"/>
</dbReference>
<evidence type="ECO:0000256" key="4">
    <source>
        <dbReference type="ARBA" id="ARBA00022485"/>
    </source>
</evidence>
<dbReference type="AlphaFoldDB" id="C6Q2J3"/>
<dbReference type="Pfam" id="PF13187">
    <property type="entry name" value="Fer4_9"/>
    <property type="match status" value="1"/>
</dbReference>
<reference evidence="9 10" key="1">
    <citation type="submission" date="2009-06" db="EMBL/GenBank/DDBJ databases">
        <title>The draft genome of Clostridium carboxidivorans P7.</title>
        <authorList>
            <consortium name="US DOE Joint Genome Institute (JGI-PGF)"/>
            <person name="Lucas S."/>
            <person name="Copeland A."/>
            <person name="Lapidus A."/>
            <person name="Glavina del Rio T."/>
            <person name="Tice H."/>
            <person name="Bruce D."/>
            <person name="Goodwin L."/>
            <person name="Pitluck S."/>
            <person name="Larimer F."/>
            <person name="Land M.L."/>
            <person name="Hauser L."/>
            <person name="Hemme C.L."/>
        </authorList>
    </citation>
    <scope>NUCLEOTIDE SEQUENCE [LARGE SCALE GENOMIC DNA]</scope>
    <source>
        <strain evidence="9 10">P7</strain>
    </source>
</reference>
<dbReference type="InterPro" id="IPR029039">
    <property type="entry name" value="Flavoprotein-like_sf"/>
</dbReference>
<dbReference type="PATRIC" id="fig|536227.13.peg.1162"/>
<dbReference type="Gene3D" id="3.40.50.360">
    <property type="match status" value="1"/>
</dbReference>
<dbReference type="SUPFAM" id="SSF52218">
    <property type="entry name" value="Flavoproteins"/>
    <property type="match status" value="1"/>
</dbReference>
<evidence type="ECO:0000256" key="5">
    <source>
        <dbReference type="ARBA" id="ARBA00022723"/>
    </source>
</evidence>
<evidence type="ECO:0000256" key="3">
    <source>
        <dbReference type="ARBA" id="ARBA00013529"/>
    </source>
</evidence>
<organism evidence="9 10">
    <name type="scientific">Clostridium carboxidivorans P7</name>
    <dbReference type="NCBI Taxonomy" id="536227"/>
    <lineage>
        <taxon>Bacteria</taxon>
        <taxon>Bacillati</taxon>
        <taxon>Bacillota</taxon>
        <taxon>Clostridia</taxon>
        <taxon>Eubacteriales</taxon>
        <taxon>Clostridiaceae</taxon>
        <taxon>Clostridium</taxon>
    </lineage>
</organism>
<dbReference type="RefSeq" id="WP_007064144.1">
    <property type="nucleotide sequence ID" value="NZ_ACVI01000182.1"/>
</dbReference>
<evidence type="ECO:0000313" key="10">
    <source>
        <dbReference type="Proteomes" id="UP000004198"/>
    </source>
</evidence>
<dbReference type="InterPro" id="IPR047964">
    <property type="entry name" value="EFR1-like"/>
</dbReference>